<reference evidence="1 2" key="1">
    <citation type="submission" date="2020-08" db="EMBL/GenBank/DDBJ databases">
        <title>Sequencing the genomes of 1000 actinobacteria strains.</title>
        <authorList>
            <person name="Klenk H.-P."/>
        </authorList>
    </citation>
    <scope>NUCLEOTIDE SEQUENCE [LARGE SCALE GENOMIC DNA]</scope>
    <source>
        <strain evidence="1 2">DSM 43023</strain>
    </source>
</reference>
<organism evidence="1 2">
    <name type="scientific">Streptosporangium album</name>
    <dbReference type="NCBI Taxonomy" id="47479"/>
    <lineage>
        <taxon>Bacteria</taxon>
        <taxon>Bacillati</taxon>
        <taxon>Actinomycetota</taxon>
        <taxon>Actinomycetes</taxon>
        <taxon>Streptosporangiales</taxon>
        <taxon>Streptosporangiaceae</taxon>
        <taxon>Streptosporangium</taxon>
    </lineage>
</organism>
<name>A0A7W7RX36_9ACTN</name>
<evidence type="ECO:0000313" key="1">
    <source>
        <dbReference type="EMBL" id="MBB4939647.1"/>
    </source>
</evidence>
<accession>A0A7W7RX36</accession>
<sequence>MFAGSTHGRFVLTVKPSLHTVPYWHSPLESAKSYATRQV</sequence>
<gene>
    <name evidence="1" type="ORF">FHR32_003952</name>
</gene>
<protein>
    <submittedName>
        <fullName evidence="1">Uncharacterized protein</fullName>
    </submittedName>
</protein>
<proteinExistence type="predicted"/>
<dbReference type="EMBL" id="JACHJU010000001">
    <property type="protein sequence ID" value="MBB4939647.1"/>
    <property type="molecule type" value="Genomic_DNA"/>
</dbReference>
<dbReference type="AlphaFoldDB" id="A0A7W7RX36"/>
<evidence type="ECO:0000313" key="2">
    <source>
        <dbReference type="Proteomes" id="UP000534286"/>
    </source>
</evidence>
<comment type="caution">
    <text evidence="1">The sequence shown here is derived from an EMBL/GenBank/DDBJ whole genome shotgun (WGS) entry which is preliminary data.</text>
</comment>
<dbReference type="Proteomes" id="UP000534286">
    <property type="component" value="Unassembled WGS sequence"/>
</dbReference>
<keyword evidence="2" id="KW-1185">Reference proteome</keyword>